<dbReference type="Pfam" id="PF13499">
    <property type="entry name" value="EF-hand_7"/>
    <property type="match status" value="1"/>
</dbReference>
<dbReference type="EMBL" id="JAGRRH010000015">
    <property type="protein sequence ID" value="KAG7355656.1"/>
    <property type="molecule type" value="Genomic_DNA"/>
</dbReference>
<dbReference type="AlphaFoldDB" id="A0A9K3L6D4"/>
<dbReference type="PANTHER" id="PTHR19972">
    <property type="entry name" value="CALBINDIN"/>
    <property type="match status" value="1"/>
</dbReference>
<feature type="region of interest" description="Disordered" evidence="2">
    <location>
        <begin position="219"/>
        <end position="281"/>
    </location>
</feature>
<dbReference type="GO" id="GO:0005509">
    <property type="term" value="F:calcium ion binding"/>
    <property type="evidence" value="ECO:0007669"/>
    <property type="project" value="InterPro"/>
</dbReference>
<feature type="domain" description="EF-hand" evidence="3">
    <location>
        <begin position="500"/>
        <end position="535"/>
    </location>
</feature>
<gene>
    <name evidence="4" type="ORF">IV203_000342</name>
</gene>
<evidence type="ECO:0000313" key="5">
    <source>
        <dbReference type="Proteomes" id="UP000693970"/>
    </source>
</evidence>
<name>A0A9K3L6D4_9STRA</name>
<feature type="compositionally biased region" description="Low complexity" evidence="2">
    <location>
        <begin position="901"/>
        <end position="923"/>
    </location>
</feature>
<keyword evidence="1" id="KW-0106">Calcium</keyword>
<reference evidence="4" key="2">
    <citation type="submission" date="2021-04" db="EMBL/GenBank/DDBJ databases">
        <authorList>
            <person name="Podell S."/>
        </authorList>
    </citation>
    <scope>NUCLEOTIDE SEQUENCE</scope>
    <source>
        <strain evidence="4">Hildebrandi</strain>
    </source>
</reference>
<dbReference type="InterPro" id="IPR018247">
    <property type="entry name" value="EF_Hand_1_Ca_BS"/>
</dbReference>
<accession>A0A9K3L6D4</accession>
<keyword evidence="5" id="KW-1185">Reference proteome</keyword>
<dbReference type="PANTHER" id="PTHR19972:SF10">
    <property type="entry name" value="CALBINDIN-32"/>
    <property type="match status" value="1"/>
</dbReference>
<dbReference type="InterPro" id="IPR051001">
    <property type="entry name" value="Calbindin_Ca-bind"/>
</dbReference>
<proteinExistence type="predicted"/>
<dbReference type="GO" id="GO:0005829">
    <property type="term" value="C:cytosol"/>
    <property type="evidence" value="ECO:0007669"/>
    <property type="project" value="TreeGrafter"/>
</dbReference>
<feature type="compositionally biased region" description="Polar residues" evidence="2">
    <location>
        <begin position="977"/>
        <end position="991"/>
    </location>
</feature>
<feature type="region of interest" description="Disordered" evidence="2">
    <location>
        <begin position="901"/>
        <end position="931"/>
    </location>
</feature>
<evidence type="ECO:0000256" key="2">
    <source>
        <dbReference type="SAM" id="MobiDB-lite"/>
    </source>
</evidence>
<reference evidence="4" key="1">
    <citation type="journal article" date="2021" name="Sci. Rep.">
        <title>Diploid genomic architecture of Nitzschia inconspicua, an elite biomass production diatom.</title>
        <authorList>
            <person name="Oliver A."/>
            <person name="Podell S."/>
            <person name="Pinowska A."/>
            <person name="Traller J.C."/>
            <person name="Smith S.R."/>
            <person name="McClure R."/>
            <person name="Beliaev A."/>
            <person name="Bohutskyi P."/>
            <person name="Hill E.A."/>
            <person name="Rabines A."/>
            <person name="Zheng H."/>
            <person name="Allen L.Z."/>
            <person name="Kuo A."/>
            <person name="Grigoriev I.V."/>
            <person name="Allen A.E."/>
            <person name="Hazlebeck D."/>
            <person name="Allen E.E."/>
        </authorList>
    </citation>
    <scope>NUCLEOTIDE SEQUENCE</scope>
    <source>
        <strain evidence="4">Hildebrandi</strain>
    </source>
</reference>
<protein>
    <submittedName>
        <fullName evidence="4">EF hand domain containing protein</fullName>
    </submittedName>
</protein>
<dbReference type="InterPro" id="IPR002048">
    <property type="entry name" value="EF_hand_dom"/>
</dbReference>
<dbReference type="CDD" id="cd00051">
    <property type="entry name" value="EFh"/>
    <property type="match status" value="1"/>
</dbReference>
<feature type="domain" description="EF-hand" evidence="3">
    <location>
        <begin position="459"/>
        <end position="494"/>
    </location>
</feature>
<organism evidence="4 5">
    <name type="scientific">Nitzschia inconspicua</name>
    <dbReference type="NCBI Taxonomy" id="303405"/>
    <lineage>
        <taxon>Eukaryota</taxon>
        <taxon>Sar</taxon>
        <taxon>Stramenopiles</taxon>
        <taxon>Ochrophyta</taxon>
        <taxon>Bacillariophyta</taxon>
        <taxon>Bacillariophyceae</taxon>
        <taxon>Bacillariophycidae</taxon>
        <taxon>Bacillariales</taxon>
        <taxon>Bacillariaceae</taxon>
        <taxon>Nitzschia</taxon>
    </lineage>
</organism>
<dbReference type="Proteomes" id="UP000693970">
    <property type="component" value="Unassembled WGS sequence"/>
</dbReference>
<evidence type="ECO:0000259" key="3">
    <source>
        <dbReference type="PROSITE" id="PS50222"/>
    </source>
</evidence>
<dbReference type="PROSITE" id="PS00018">
    <property type="entry name" value="EF_HAND_1"/>
    <property type="match status" value="2"/>
</dbReference>
<evidence type="ECO:0000256" key="1">
    <source>
        <dbReference type="ARBA" id="ARBA00022837"/>
    </source>
</evidence>
<dbReference type="OrthoDB" id="26525at2759"/>
<feature type="region of interest" description="Disordered" evidence="2">
    <location>
        <begin position="969"/>
        <end position="991"/>
    </location>
</feature>
<dbReference type="PROSITE" id="PS50222">
    <property type="entry name" value="EF_HAND_2"/>
    <property type="match status" value="2"/>
</dbReference>
<dbReference type="GO" id="GO:0005634">
    <property type="term" value="C:nucleus"/>
    <property type="evidence" value="ECO:0007669"/>
    <property type="project" value="TreeGrafter"/>
</dbReference>
<evidence type="ECO:0000313" key="4">
    <source>
        <dbReference type="EMBL" id="KAG7355656.1"/>
    </source>
</evidence>
<sequence length="991" mass="110882">MKRRRPTLQTTTTTSNSGWLHRIALARQRRLCCASSATILLLMLLSFSQTEAYTIHRFSTHQRAECTRTSRTASSLTVPAGRRRTIIATRLRAFTEIRSETVRYNSTDLQPKNVEGYSPRNRRSNDGIDDFFFANSTSLTSQPQKQPPQRINGGNVIVSSTKVNGLDTERRTQQNCVGSVERTNGSKEKGTRPIELDYVSLNESKDLEKQIQVNNLNEKIGLPPINGSTKPVRSPTTSSDYNGLDQGGSHIETWPSELSGRKQLNDTDDEDDESIKSKGRDTTKSSWWSRMFSPFKRLATMVTGDETTLDIALNTTSKDDETGSVSENRPTLRRLWRRRHARTLEEGIRRERTDELSVLMTRAQIDATQGQDRSYVERTLMGVINVLAEEVEDLDIDLTTVRKTPIWRKEVQELRINFSRLGFRPIRMGGTNAVPIEYPAEPSMGTIDIPNDTNVTDLSFVETADEGFDQIDEDNSGTLDRDELAQALSSISPIETDEESIKELAAELLLLYDVNGDGVVDREEYQQMVEDMAKLRSGAKDREKPDKKNPFSAVAAVKESIQSVSQEISKKAAEVASAARDTLMQDDAAPPVDETEMGSIVLTDLNLDLRRLVFGAFPIVKTITPGGPLILEPFTATVTASFSREDVMGSFLLDAGLRRLVARALRVRVRSFRDIVDGAVFFGRRWKMFSKTAPVVEVLGLSNVEFDSRDKMVITGRARIRTSPDAPVVTNTFKVRTKIGTRKNGHVIRLVEPELAFVFECPEAVDKGIQTICEVFGIPAPKRPEPLYSFFPIYSPFKVDDNDGFDMGEDNCIRSIYIRDGKLRFEMSVVLRPGRFLGNHYIAFTLPMRTFIITMDRVKEGIRAARENKKVAARAKKLKQQAEAATASPILPPVAESLPSISSSFTSSQQSSVSSTTSTSRQSRLLETLKRNKPKPKSFFTRFVEGYTMLETQGEAKNERLTNEISDWFGRQGGGSNTTTAAMNETLDNSE</sequence>
<comment type="caution">
    <text evidence="4">The sequence shown here is derived from an EMBL/GenBank/DDBJ whole genome shotgun (WGS) entry which is preliminary data.</text>
</comment>
<dbReference type="SMART" id="SM00054">
    <property type="entry name" value="EFh"/>
    <property type="match status" value="2"/>
</dbReference>
<dbReference type="GO" id="GO:0051480">
    <property type="term" value="P:regulation of cytosolic calcium ion concentration"/>
    <property type="evidence" value="ECO:0007669"/>
    <property type="project" value="TreeGrafter"/>
</dbReference>
<feature type="compositionally biased region" description="Polar residues" evidence="2">
    <location>
        <begin position="226"/>
        <end position="241"/>
    </location>
</feature>